<keyword evidence="7" id="KW-1185">Reference proteome</keyword>
<keyword evidence="3" id="KW-0804">Transcription</keyword>
<dbReference type="EMBL" id="JAIQZJ010000005">
    <property type="protein sequence ID" value="MBZ5738529.1"/>
    <property type="molecule type" value="Genomic_DNA"/>
</dbReference>
<dbReference type="Proteomes" id="UP000780875">
    <property type="component" value="Unassembled WGS sequence"/>
</dbReference>
<dbReference type="InterPro" id="IPR011075">
    <property type="entry name" value="TetR_C"/>
</dbReference>
<protein>
    <submittedName>
        <fullName evidence="6">TetR/AcrR family transcriptional regulator</fullName>
    </submittedName>
</protein>
<evidence type="ECO:0000313" key="7">
    <source>
        <dbReference type="Proteomes" id="UP000780875"/>
    </source>
</evidence>
<dbReference type="Pfam" id="PF00440">
    <property type="entry name" value="TetR_N"/>
    <property type="match status" value="1"/>
</dbReference>
<keyword evidence="2 4" id="KW-0238">DNA-binding</keyword>
<evidence type="ECO:0000256" key="3">
    <source>
        <dbReference type="ARBA" id="ARBA00023163"/>
    </source>
</evidence>
<accession>A0ABS7UBZ7</accession>
<reference evidence="6 7" key="1">
    <citation type="submission" date="2021-09" db="EMBL/GenBank/DDBJ databases">
        <title>Whole genome sequence of Nocardioides sp. GBK3QG-3.</title>
        <authorList>
            <person name="Tuo L."/>
        </authorList>
    </citation>
    <scope>NUCLEOTIDE SEQUENCE [LARGE SCALE GENOMIC DNA]</scope>
    <source>
        <strain evidence="6 7">GBK3QG-3</strain>
    </source>
</reference>
<comment type="caution">
    <text evidence="6">The sequence shown here is derived from an EMBL/GenBank/DDBJ whole genome shotgun (WGS) entry which is preliminary data.</text>
</comment>
<dbReference type="InterPro" id="IPR036271">
    <property type="entry name" value="Tet_transcr_reg_TetR-rel_C_sf"/>
</dbReference>
<dbReference type="SUPFAM" id="SSF48498">
    <property type="entry name" value="Tetracyclin repressor-like, C-terminal domain"/>
    <property type="match status" value="1"/>
</dbReference>
<evidence type="ECO:0000259" key="5">
    <source>
        <dbReference type="PROSITE" id="PS50977"/>
    </source>
</evidence>
<dbReference type="Gene3D" id="1.10.10.60">
    <property type="entry name" value="Homeodomain-like"/>
    <property type="match status" value="1"/>
</dbReference>
<dbReference type="Gene3D" id="1.10.357.10">
    <property type="entry name" value="Tetracycline Repressor, domain 2"/>
    <property type="match status" value="1"/>
</dbReference>
<dbReference type="PROSITE" id="PS50977">
    <property type="entry name" value="HTH_TETR_2"/>
    <property type="match status" value="1"/>
</dbReference>
<gene>
    <name evidence="6" type="ORF">K8U61_10185</name>
</gene>
<dbReference type="PANTHER" id="PTHR30055">
    <property type="entry name" value="HTH-TYPE TRANSCRIPTIONAL REGULATOR RUTR"/>
    <property type="match status" value="1"/>
</dbReference>
<dbReference type="SUPFAM" id="SSF46689">
    <property type="entry name" value="Homeodomain-like"/>
    <property type="match status" value="1"/>
</dbReference>
<dbReference type="Pfam" id="PF16859">
    <property type="entry name" value="TetR_C_11"/>
    <property type="match status" value="1"/>
</dbReference>
<feature type="DNA-binding region" description="H-T-H motif" evidence="4">
    <location>
        <begin position="22"/>
        <end position="41"/>
    </location>
</feature>
<organism evidence="6 7">
    <name type="scientific">Nocardioides mangrovi</name>
    <dbReference type="NCBI Taxonomy" id="2874580"/>
    <lineage>
        <taxon>Bacteria</taxon>
        <taxon>Bacillati</taxon>
        <taxon>Actinomycetota</taxon>
        <taxon>Actinomycetes</taxon>
        <taxon>Propionibacteriales</taxon>
        <taxon>Nocardioidaceae</taxon>
        <taxon>Nocardioides</taxon>
    </lineage>
</organism>
<evidence type="ECO:0000256" key="4">
    <source>
        <dbReference type="PROSITE-ProRule" id="PRU00335"/>
    </source>
</evidence>
<evidence type="ECO:0000256" key="2">
    <source>
        <dbReference type="ARBA" id="ARBA00023125"/>
    </source>
</evidence>
<proteinExistence type="predicted"/>
<name>A0ABS7UBZ7_9ACTN</name>
<dbReference type="RefSeq" id="WP_224122903.1">
    <property type="nucleotide sequence ID" value="NZ_JAIQZJ010000005.1"/>
</dbReference>
<dbReference type="PRINTS" id="PR00455">
    <property type="entry name" value="HTHTETR"/>
</dbReference>
<keyword evidence="1" id="KW-0805">Transcription regulation</keyword>
<feature type="domain" description="HTH tetR-type" evidence="5">
    <location>
        <begin position="1"/>
        <end position="59"/>
    </location>
</feature>
<dbReference type="InterPro" id="IPR050109">
    <property type="entry name" value="HTH-type_TetR-like_transc_reg"/>
</dbReference>
<evidence type="ECO:0000313" key="6">
    <source>
        <dbReference type="EMBL" id="MBZ5738529.1"/>
    </source>
</evidence>
<sequence>MEDKILHAALEEYTEHGWAGFTMDAVARRAGVGKSTVYLRWHDKDSLLTDAVRLRSQQVAVVDTGTLVGDLTALASNIFHNLTSSEGWANFRVVMDSASTTEKLGQFTQEVGTVHRHVITTIFDRAAARGERTKELTPTAVTDLIYGAGLFFALGRRLEQHEPTEEEIEDRVRDVIGVILEGILVD</sequence>
<dbReference type="PANTHER" id="PTHR30055:SF148">
    <property type="entry name" value="TETR-FAMILY TRANSCRIPTIONAL REGULATOR"/>
    <property type="match status" value="1"/>
</dbReference>
<dbReference type="InterPro" id="IPR001647">
    <property type="entry name" value="HTH_TetR"/>
</dbReference>
<dbReference type="InterPro" id="IPR009057">
    <property type="entry name" value="Homeodomain-like_sf"/>
</dbReference>
<evidence type="ECO:0000256" key="1">
    <source>
        <dbReference type="ARBA" id="ARBA00023015"/>
    </source>
</evidence>